<proteinExistence type="inferred from homology"/>
<organism evidence="15 16">
    <name type="scientific">Caulobacter mirabilis</name>
    <dbReference type="NCBI Taxonomy" id="69666"/>
    <lineage>
        <taxon>Bacteria</taxon>
        <taxon>Pseudomonadati</taxon>
        <taxon>Pseudomonadota</taxon>
        <taxon>Alphaproteobacteria</taxon>
        <taxon>Caulobacterales</taxon>
        <taxon>Caulobacteraceae</taxon>
        <taxon>Caulobacter</taxon>
    </lineage>
</organism>
<dbReference type="SMART" id="SM00965">
    <property type="entry name" value="STN"/>
    <property type="match status" value="1"/>
</dbReference>
<sequence length="738" mass="79425">MIFTDALVRGRRVSGLKGAFTAEAAIERLLAGTSLGYERSRSGALMIVARSAATPPVRTASKGERSSPPPAEIAEEEVRPPVAVEPVVITALKRPQTAQASTTSLTAIRGDLLDRQTGRGLSDILPMAPGVQFNAIAPGVSSAAIRGITTSSGVSRGQGVVGYFIDETPLTDPYLATGAIEIDPFDLENITILRGPQTTLYGASAFGGAINFQTRKPDLAQREARLQLSAARVDGGAGSGTARAMVNLPVVGDVLALRATYNYRRDGGFVDNVSVGKNSNTLLTRSGRLQLAWVPTASTWVSLMWLTQSQDTADLGYEEEDPLSVKNSPFPEAVDLRTQLALLRVDQNTRWGTLTLQASRRDKKRFVGGSFQRAQDGAIVDESAENYGSRGDAVEIRLASPADRRLSFLLGAVYDQTRVSVESVYTAAPRSARPAAKLLAAMSYGYEARVGTLFAEAGYQLAPHWRIEVGGRLFRLTESDLAGVDIVTDRHSADFDMKGFTPKVTVSWRPDDRRLVYATLSKGARYGGLNIDLSGGPATTFQPDTLWNAEIGVKLASADRRISLDAAVFGILWRDVQVRLAAPGVGYVTNLKQADSYGFEGALSWAPAPNLAVQANLTYLDAELDLEPGLTPRDLVLPGAAKWRLSETVAYRWADLPLQPTLTLSHRFASRAPSNLGATPAENGYHVFNGRLTLRHGSTEFSLFVNNITDARGVTLSSGPQRFVEPPRTIGVAFDRAF</sequence>
<dbReference type="Gene3D" id="3.55.50.30">
    <property type="match status" value="1"/>
</dbReference>
<evidence type="ECO:0000256" key="4">
    <source>
        <dbReference type="ARBA" id="ARBA00022496"/>
    </source>
</evidence>
<dbReference type="EMBL" id="CP024201">
    <property type="protein sequence ID" value="ATQ44608.1"/>
    <property type="molecule type" value="Genomic_DNA"/>
</dbReference>
<dbReference type="PROSITE" id="PS52016">
    <property type="entry name" value="TONB_DEPENDENT_REC_3"/>
    <property type="match status" value="1"/>
</dbReference>
<evidence type="ECO:0000256" key="2">
    <source>
        <dbReference type="ARBA" id="ARBA00022448"/>
    </source>
</evidence>
<keyword evidence="6" id="KW-0408">Iron</keyword>
<keyword evidence="8 12" id="KW-0798">TonB box</keyword>
<evidence type="ECO:0000256" key="11">
    <source>
        <dbReference type="PROSITE-ProRule" id="PRU01360"/>
    </source>
</evidence>
<evidence type="ECO:0000256" key="3">
    <source>
        <dbReference type="ARBA" id="ARBA00022452"/>
    </source>
</evidence>
<comment type="similarity">
    <text evidence="11 12">Belongs to the TonB-dependent receptor family.</text>
</comment>
<evidence type="ECO:0000256" key="12">
    <source>
        <dbReference type="RuleBase" id="RU003357"/>
    </source>
</evidence>
<evidence type="ECO:0000256" key="8">
    <source>
        <dbReference type="ARBA" id="ARBA00023077"/>
    </source>
</evidence>
<evidence type="ECO:0000313" key="15">
    <source>
        <dbReference type="EMBL" id="ATQ44608.1"/>
    </source>
</evidence>
<evidence type="ECO:0000256" key="6">
    <source>
        <dbReference type="ARBA" id="ARBA00023004"/>
    </source>
</evidence>
<dbReference type="SUPFAM" id="SSF56935">
    <property type="entry name" value="Porins"/>
    <property type="match status" value="1"/>
</dbReference>
<dbReference type="GO" id="GO:0009279">
    <property type="term" value="C:cell outer membrane"/>
    <property type="evidence" value="ECO:0007669"/>
    <property type="project" value="UniProtKB-SubCell"/>
</dbReference>
<evidence type="ECO:0000256" key="5">
    <source>
        <dbReference type="ARBA" id="ARBA00022692"/>
    </source>
</evidence>
<evidence type="ECO:0000256" key="10">
    <source>
        <dbReference type="ARBA" id="ARBA00023237"/>
    </source>
</evidence>
<dbReference type="InterPro" id="IPR039426">
    <property type="entry name" value="TonB-dep_rcpt-like"/>
</dbReference>
<keyword evidence="9 11" id="KW-0472">Membrane</keyword>
<dbReference type="InterPro" id="IPR012910">
    <property type="entry name" value="Plug_dom"/>
</dbReference>
<dbReference type="KEGG" id="cmb:CSW64_20535"/>
<accession>A0A2D2B2Y9</accession>
<evidence type="ECO:0000256" key="7">
    <source>
        <dbReference type="ARBA" id="ARBA00023065"/>
    </source>
</evidence>
<keyword evidence="3 11" id="KW-1134">Transmembrane beta strand</keyword>
<dbReference type="Gene3D" id="2.40.170.20">
    <property type="entry name" value="TonB-dependent receptor, beta-barrel domain"/>
    <property type="match status" value="1"/>
</dbReference>
<dbReference type="InterPro" id="IPR036942">
    <property type="entry name" value="Beta-barrel_TonB_sf"/>
</dbReference>
<keyword evidence="4" id="KW-0410">Iron transport</keyword>
<dbReference type="PANTHER" id="PTHR32552">
    <property type="entry name" value="FERRICHROME IRON RECEPTOR-RELATED"/>
    <property type="match status" value="1"/>
</dbReference>
<dbReference type="AlphaFoldDB" id="A0A2D2B2Y9"/>
<evidence type="ECO:0000256" key="13">
    <source>
        <dbReference type="SAM" id="MobiDB-lite"/>
    </source>
</evidence>
<evidence type="ECO:0000313" key="16">
    <source>
        <dbReference type="Proteomes" id="UP000228945"/>
    </source>
</evidence>
<dbReference type="InterPro" id="IPR000531">
    <property type="entry name" value="Beta-barrel_TonB"/>
</dbReference>
<dbReference type="Pfam" id="PF07660">
    <property type="entry name" value="STN"/>
    <property type="match status" value="1"/>
</dbReference>
<evidence type="ECO:0000259" key="14">
    <source>
        <dbReference type="SMART" id="SM00965"/>
    </source>
</evidence>
<dbReference type="GO" id="GO:0006826">
    <property type="term" value="P:iron ion transport"/>
    <property type="evidence" value="ECO:0007669"/>
    <property type="project" value="UniProtKB-KW"/>
</dbReference>
<keyword evidence="10 11" id="KW-0998">Cell outer membrane</keyword>
<keyword evidence="7" id="KW-0406">Ion transport</keyword>
<dbReference type="PANTHER" id="PTHR32552:SF81">
    <property type="entry name" value="TONB-DEPENDENT OUTER MEMBRANE RECEPTOR"/>
    <property type="match status" value="1"/>
</dbReference>
<keyword evidence="5 11" id="KW-0812">Transmembrane</keyword>
<feature type="domain" description="Secretin/TonB short N-terminal" evidence="14">
    <location>
        <begin position="1"/>
        <end position="50"/>
    </location>
</feature>
<evidence type="ECO:0000256" key="9">
    <source>
        <dbReference type="ARBA" id="ARBA00023136"/>
    </source>
</evidence>
<comment type="subcellular location">
    <subcellularLocation>
        <location evidence="1 11">Cell outer membrane</location>
        <topology evidence="1 11">Multi-pass membrane protein</topology>
    </subcellularLocation>
</comment>
<protein>
    <recommendedName>
        <fullName evidence="14">Secretin/TonB short N-terminal domain-containing protein</fullName>
    </recommendedName>
</protein>
<dbReference type="Pfam" id="PF07715">
    <property type="entry name" value="Plug"/>
    <property type="match status" value="1"/>
</dbReference>
<dbReference type="Pfam" id="PF00593">
    <property type="entry name" value="TonB_dep_Rec_b-barrel"/>
    <property type="match status" value="1"/>
</dbReference>
<evidence type="ECO:0000256" key="1">
    <source>
        <dbReference type="ARBA" id="ARBA00004571"/>
    </source>
</evidence>
<keyword evidence="2 11" id="KW-0813">Transport</keyword>
<feature type="region of interest" description="Disordered" evidence="13">
    <location>
        <begin position="55"/>
        <end position="77"/>
    </location>
</feature>
<reference evidence="15 16" key="1">
    <citation type="submission" date="2017-10" db="EMBL/GenBank/DDBJ databases">
        <title>Genome sequence of Caulobacter mirabilis FWC38.</title>
        <authorList>
            <person name="Fiebig A."/>
            <person name="Crosson S."/>
        </authorList>
    </citation>
    <scope>NUCLEOTIDE SEQUENCE [LARGE SCALE GENOMIC DNA]</scope>
    <source>
        <strain evidence="15 16">FWC 38</strain>
    </source>
</reference>
<keyword evidence="16" id="KW-1185">Reference proteome</keyword>
<dbReference type="RefSeq" id="WP_099623856.1">
    <property type="nucleotide sequence ID" value="NZ_CP024201.1"/>
</dbReference>
<dbReference type="InterPro" id="IPR011662">
    <property type="entry name" value="Secretin/TonB_short_N"/>
</dbReference>
<dbReference type="Proteomes" id="UP000228945">
    <property type="component" value="Chromosome"/>
</dbReference>
<gene>
    <name evidence="15" type="ORF">CSW64_20535</name>
</gene>
<name>A0A2D2B2Y9_9CAUL</name>